<evidence type="ECO:0000256" key="7">
    <source>
        <dbReference type="ARBA" id="ARBA00023242"/>
    </source>
</evidence>
<evidence type="ECO:0000256" key="8">
    <source>
        <dbReference type="ARBA" id="ARBA00031256"/>
    </source>
</evidence>
<dbReference type="PANTHER" id="PTHR35784">
    <property type="entry name" value="MEDIATOR OF RNA POLYMERASE II TRANSCRIPTION SUBUNIT 5"/>
    <property type="match status" value="1"/>
</dbReference>
<comment type="similarity">
    <text evidence="2 9">Belongs to the Mediator complex subunit 5 family.</text>
</comment>
<name>A0A061AXG1_CYBFA</name>
<reference evidence="10" key="1">
    <citation type="journal article" date="2014" name="Genome Announc.">
        <title>Genome sequence of the yeast Cyberlindnera fabianii (Hansenula fabianii).</title>
        <authorList>
            <person name="Freel K.C."/>
            <person name="Sarilar V."/>
            <person name="Neuveglise C."/>
            <person name="Devillers H."/>
            <person name="Friedrich A."/>
            <person name="Schacherer J."/>
        </authorList>
    </citation>
    <scope>NUCLEOTIDE SEQUENCE</scope>
    <source>
        <strain evidence="10">YJS4271</strain>
    </source>
</reference>
<dbReference type="PANTHER" id="PTHR35784:SF1">
    <property type="entry name" value="MEDIATOR OF RNA POLYMERASE II TRANSCRIPTION SUBUNIT 5"/>
    <property type="match status" value="1"/>
</dbReference>
<evidence type="ECO:0000256" key="5">
    <source>
        <dbReference type="ARBA" id="ARBA00023159"/>
    </source>
</evidence>
<dbReference type="EMBL" id="LK052894">
    <property type="protein sequence ID" value="CDR42353.1"/>
    <property type="molecule type" value="Genomic_DNA"/>
</dbReference>
<keyword evidence="5 9" id="KW-0010">Activator</keyword>
<protein>
    <recommendedName>
        <fullName evidence="3 9">Mediator of RNA polymerase II transcription subunit 5</fullName>
    </recommendedName>
    <alternativeName>
        <fullName evidence="8 9">Mediator complex subunit 5</fullName>
    </alternativeName>
</protein>
<dbReference type="PhylomeDB" id="A0A061AXG1"/>
<keyword evidence="6 9" id="KW-0804">Transcription</keyword>
<dbReference type="Pfam" id="PF08689">
    <property type="entry name" value="Med5"/>
    <property type="match status" value="1"/>
</dbReference>
<dbReference type="GO" id="GO:0016592">
    <property type="term" value="C:mediator complex"/>
    <property type="evidence" value="ECO:0007669"/>
    <property type="project" value="InterPro"/>
</dbReference>
<evidence type="ECO:0000256" key="2">
    <source>
        <dbReference type="ARBA" id="ARBA00008782"/>
    </source>
</evidence>
<sequence>MTIMSEDLSLHSLVSFCLAKRVSPAVFHSLLQQVNHKHEVTINDVSQLLATQDRMDTLHVMYIVTSSLRDQTIALRVSNVLSHLSNATPTNQHLILTGIISQLRECPEFPFTSHDTPEVISALFSYLTAQQQQNNVDLLEFGIQLLVSIGSSLPDDINTSALTGEQTELVHVLSAEIKDSKPILADELVASLEKFQRKKTRSQSITRGSISLSSMAGLPGPQPHSSFMKSNKQSKLVWINAAIQSWSTHKPSFLGTFEQFVKVKNNQNILNELVAASFEGYIVSLKAKPQSPIFAKNWELFLLKRFPLIIKDLKLKNIESSLMNALTLDPKVLQAIKMSTDNNINNGDSNNDNTEDMFASFPHSSPDIRHEFLRSCIALQLLPVGAYESILKQDASADGRKLITTDQVLDQFGQPVSLEASLKKSLIDINTEFIPLEESGLLEFFKSVSSMEGTKQVEFSNHITSCITTFIANNDTSHLYRLSLALALVPECLHAVLFHVSPTTFLKPIMNFLDTWQTNSDDMNFQDTYSSFGCIFLLFLLTVKDFNIPLVQLISMKDQIDHESFCINFLTNIGTSSWKSPTNDLNQHKSEVLSGWMAALFDSGGISDDLMRLSTVQECFELFPVIFQQAFVACKQGLTDVETVKGGLEYFLQPFLLSAIVGLLSWCEGYLWKAQDVELVVSLLKTLVTPLELSGESIYIHKIVMSIFGADLYKNLSELDSNSSPLRVDAGFLSSLRQSVASAKTNGFFEIDMSPKIKHFLSSPSGQNEISLSSVFHTEFQSLLSWGQSSSVARYDHLFVPNMQRLLGESGLIDAFVAEICHAQQLNKNVQTVIDLSAFVLVIDSVGFSSDSRRMFLTSLKEETIPEKPTDTLIPGYDRMTTLVLKKRAYGTSEAGANFGILYEKLLETVKTITPLD</sequence>
<evidence type="ECO:0000256" key="1">
    <source>
        <dbReference type="ARBA" id="ARBA00004123"/>
    </source>
</evidence>
<evidence type="ECO:0000256" key="3">
    <source>
        <dbReference type="ARBA" id="ARBA00020628"/>
    </source>
</evidence>
<keyword evidence="7 9" id="KW-0539">Nucleus</keyword>
<evidence type="ECO:0000256" key="4">
    <source>
        <dbReference type="ARBA" id="ARBA00023015"/>
    </source>
</evidence>
<dbReference type="InterPro" id="IPR014801">
    <property type="entry name" value="Mediator_Med5_fun"/>
</dbReference>
<evidence type="ECO:0000256" key="9">
    <source>
        <dbReference type="RuleBase" id="RU364142"/>
    </source>
</evidence>
<accession>A0A061AXG1</accession>
<proteinExistence type="inferred from homology"/>
<comment type="subcellular location">
    <subcellularLocation>
        <location evidence="1 9">Nucleus</location>
    </subcellularLocation>
</comment>
<evidence type="ECO:0000256" key="6">
    <source>
        <dbReference type="ARBA" id="ARBA00023163"/>
    </source>
</evidence>
<dbReference type="OrthoDB" id="5322661at2759"/>
<comment type="function">
    <text evidence="9">Component of the Mediator complex, a coactivator involved in the regulated transcription of nearly all RNA polymerase II-dependent genes. Mediator functions as a bridge to convey information from gene-specific regulatory proteins to the basal RNA polymerase II transcription machinery. Mediator is recruited to promoters by direct interactions with regulatory proteins and serves as a scaffold for the assembly of a functional preinitiation complex with RNA polymerase II and the general transcription factors.</text>
</comment>
<dbReference type="GO" id="GO:0003712">
    <property type="term" value="F:transcription coregulator activity"/>
    <property type="evidence" value="ECO:0007669"/>
    <property type="project" value="InterPro"/>
</dbReference>
<comment type="subunit">
    <text evidence="9">Component of the Mediator complex.</text>
</comment>
<evidence type="ECO:0000313" key="10">
    <source>
        <dbReference type="EMBL" id="CDR42353.1"/>
    </source>
</evidence>
<dbReference type="VEuPathDB" id="FungiDB:BON22_2632"/>
<keyword evidence="4 9" id="KW-0805">Transcription regulation</keyword>
<gene>
    <name evidence="9" type="primary">MED5</name>
    <name evidence="10" type="ORF">CYFA0S_09e01816g</name>
</gene>
<dbReference type="AlphaFoldDB" id="A0A061AXG1"/>
<organism evidence="10">
    <name type="scientific">Cyberlindnera fabianii</name>
    <name type="common">Yeast</name>
    <name type="synonym">Hansenula fabianii</name>
    <dbReference type="NCBI Taxonomy" id="36022"/>
    <lineage>
        <taxon>Eukaryota</taxon>
        <taxon>Fungi</taxon>
        <taxon>Dikarya</taxon>
        <taxon>Ascomycota</taxon>
        <taxon>Saccharomycotina</taxon>
        <taxon>Saccharomycetes</taxon>
        <taxon>Phaffomycetales</taxon>
        <taxon>Phaffomycetaceae</taxon>
        <taxon>Cyberlindnera</taxon>
    </lineage>
</organism>
<dbReference type="GO" id="GO:0006357">
    <property type="term" value="P:regulation of transcription by RNA polymerase II"/>
    <property type="evidence" value="ECO:0007669"/>
    <property type="project" value="InterPro"/>
</dbReference>